<evidence type="ECO:0000313" key="3">
    <source>
        <dbReference type="Proteomes" id="UP000792457"/>
    </source>
</evidence>
<keyword evidence="3" id="KW-1185">Reference proteome</keyword>
<protein>
    <recommendedName>
        <fullName evidence="1">Amidase domain-containing protein</fullName>
    </recommendedName>
</protein>
<dbReference type="InterPro" id="IPR036928">
    <property type="entry name" value="AS_sf"/>
</dbReference>
<comment type="caution">
    <text evidence="2">The sequence shown here is derived from an EMBL/GenBank/DDBJ whole genome shotgun (WGS) entry which is preliminary data.</text>
</comment>
<proteinExistence type="predicted"/>
<dbReference type="AlphaFoldDB" id="A0A8K0P9T2"/>
<dbReference type="Pfam" id="PF01425">
    <property type="entry name" value="Amidase"/>
    <property type="match status" value="2"/>
</dbReference>
<dbReference type="GO" id="GO:0030956">
    <property type="term" value="C:glutamyl-tRNA(Gln) amidotransferase complex"/>
    <property type="evidence" value="ECO:0007669"/>
    <property type="project" value="TreeGrafter"/>
</dbReference>
<reference evidence="2" key="2">
    <citation type="submission" date="2017-10" db="EMBL/GenBank/DDBJ databases">
        <title>Ladona fulva Genome sequencing and assembly.</title>
        <authorList>
            <person name="Murali S."/>
            <person name="Richards S."/>
            <person name="Bandaranaike D."/>
            <person name="Bellair M."/>
            <person name="Blankenburg K."/>
            <person name="Chao H."/>
            <person name="Dinh H."/>
            <person name="Doddapaneni H."/>
            <person name="Dugan-Rocha S."/>
            <person name="Elkadiri S."/>
            <person name="Gnanaolivu R."/>
            <person name="Hernandez B."/>
            <person name="Skinner E."/>
            <person name="Javaid M."/>
            <person name="Lee S."/>
            <person name="Li M."/>
            <person name="Ming W."/>
            <person name="Munidasa M."/>
            <person name="Muniz J."/>
            <person name="Nguyen L."/>
            <person name="Hughes D."/>
            <person name="Osuji N."/>
            <person name="Pu L.-L."/>
            <person name="Puazo M."/>
            <person name="Qu C."/>
            <person name="Quiroz J."/>
            <person name="Raj R."/>
            <person name="Weissenberger G."/>
            <person name="Xin Y."/>
            <person name="Zou X."/>
            <person name="Han Y."/>
            <person name="Worley K."/>
            <person name="Muzny D."/>
            <person name="Gibbs R."/>
        </authorList>
    </citation>
    <scope>NUCLEOTIDE SEQUENCE</scope>
    <source>
        <strain evidence="2">Sampled in the wild</strain>
    </source>
</reference>
<dbReference type="PANTHER" id="PTHR11895:SF7">
    <property type="entry name" value="GLUTAMYL-TRNA(GLN) AMIDOTRANSFERASE SUBUNIT A, MITOCHONDRIAL"/>
    <property type="match status" value="1"/>
</dbReference>
<accession>A0A8K0P9T2</accession>
<dbReference type="GO" id="GO:0005739">
    <property type="term" value="C:mitochondrion"/>
    <property type="evidence" value="ECO:0007669"/>
    <property type="project" value="TreeGrafter"/>
</dbReference>
<dbReference type="Gene3D" id="3.90.1300.10">
    <property type="entry name" value="Amidase signature (AS) domain"/>
    <property type="match status" value="1"/>
</dbReference>
<dbReference type="SUPFAM" id="SSF75304">
    <property type="entry name" value="Amidase signature (AS) enzymes"/>
    <property type="match status" value="1"/>
</dbReference>
<feature type="domain" description="Amidase" evidence="1">
    <location>
        <begin position="27"/>
        <end position="147"/>
    </location>
</feature>
<gene>
    <name evidence="2" type="ORF">J437_LFUL016050</name>
</gene>
<dbReference type="InterPro" id="IPR000120">
    <property type="entry name" value="Amidase"/>
</dbReference>
<dbReference type="PANTHER" id="PTHR11895">
    <property type="entry name" value="TRANSAMIDASE"/>
    <property type="match status" value="1"/>
</dbReference>
<dbReference type="GO" id="GO:0032543">
    <property type="term" value="P:mitochondrial translation"/>
    <property type="evidence" value="ECO:0007669"/>
    <property type="project" value="TreeGrafter"/>
</dbReference>
<dbReference type="GO" id="GO:0050567">
    <property type="term" value="F:glutaminyl-tRNA synthase (glutamine-hydrolyzing) activity"/>
    <property type="evidence" value="ECO:0007669"/>
    <property type="project" value="TreeGrafter"/>
</dbReference>
<reference evidence="2" key="1">
    <citation type="submission" date="2013-04" db="EMBL/GenBank/DDBJ databases">
        <authorList>
            <person name="Qu J."/>
            <person name="Murali S.C."/>
            <person name="Bandaranaike D."/>
            <person name="Bellair M."/>
            <person name="Blankenburg K."/>
            <person name="Chao H."/>
            <person name="Dinh H."/>
            <person name="Doddapaneni H."/>
            <person name="Downs B."/>
            <person name="Dugan-Rocha S."/>
            <person name="Elkadiri S."/>
            <person name="Gnanaolivu R.D."/>
            <person name="Hernandez B."/>
            <person name="Javaid M."/>
            <person name="Jayaseelan J.C."/>
            <person name="Lee S."/>
            <person name="Li M."/>
            <person name="Ming W."/>
            <person name="Munidasa M."/>
            <person name="Muniz J."/>
            <person name="Nguyen L."/>
            <person name="Ongeri F."/>
            <person name="Osuji N."/>
            <person name="Pu L.-L."/>
            <person name="Puazo M."/>
            <person name="Qu C."/>
            <person name="Quiroz J."/>
            <person name="Raj R."/>
            <person name="Weissenberger G."/>
            <person name="Xin Y."/>
            <person name="Zou X."/>
            <person name="Han Y."/>
            <person name="Richards S."/>
            <person name="Worley K."/>
            <person name="Muzny D."/>
            <person name="Gibbs R."/>
        </authorList>
    </citation>
    <scope>NUCLEOTIDE SEQUENCE</scope>
    <source>
        <strain evidence="2">Sampled in the wild</strain>
    </source>
</reference>
<name>A0A8K0P9T2_LADFU</name>
<dbReference type="Proteomes" id="UP000792457">
    <property type="component" value="Unassembled WGS sequence"/>
</dbReference>
<dbReference type="OrthoDB" id="421993at2759"/>
<sequence length="340" mass="36430">MQIDMLSISVKQISEGLRNKRIDLLDLSEACLKRAREINSLNAFIRITEDSFLQRAHEARKRYVDGKPRSIIEGIPVAIKDNFCTKSIPTTCASRMLENFKPPYDATVVERLNDAGACMLGKTNMDEFAMGSGTVDSIFGPTKNIWRSGIKYTLKYNNGNGTQIPRPSYETPVDGAGEDWFIAGGSSGGSAVAVASGACFIAIGSDTGGSTRNPAAYCGVVGMKPSYGLVSRHGLIPLVNSMDVPGIFGRSVDDVCCVLGNISGHDSKDSTTVPASLEDIVKEMGREAPSDISRLCVGIPKEYHCPGMSPEVISMWGDVADTLEKAGAKVIEVRNIGGHD</sequence>
<dbReference type="EMBL" id="KZ309135">
    <property type="protein sequence ID" value="KAG8237213.1"/>
    <property type="molecule type" value="Genomic_DNA"/>
</dbReference>
<organism evidence="2 3">
    <name type="scientific">Ladona fulva</name>
    <name type="common">Scarce chaser dragonfly</name>
    <name type="synonym">Libellula fulva</name>
    <dbReference type="NCBI Taxonomy" id="123851"/>
    <lineage>
        <taxon>Eukaryota</taxon>
        <taxon>Metazoa</taxon>
        <taxon>Ecdysozoa</taxon>
        <taxon>Arthropoda</taxon>
        <taxon>Hexapoda</taxon>
        <taxon>Insecta</taxon>
        <taxon>Pterygota</taxon>
        <taxon>Palaeoptera</taxon>
        <taxon>Odonata</taxon>
        <taxon>Epiprocta</taxon>
        <taxon>Anisoptera</taxon>
        <taxon>Libelluloidea</taxon>
        <taxon>Libellulidae</taxon>
        <taxon>Ladona</taxon>
    </lineage>
</organism>
<evidence type="ECO:0000259" key="1">
    <source>
        <dbReference type="Pfam" id="PF01425"/>
    </source>
</evidence>
<dbReference type="InterPro" id="IPR023631">
    <property type="entry name" value="Amidase_dom"/>
</dbReference>
<dbReference type="GO" id="GO:0070681">
    <property type="term" value="P:glutaminyl-tRNAGln biosynthesis via transamidation"/>
    <property type="evidence" value="ECO:0007669"/>
    <property type="project" value="TreeGrafter"/>
</dbReference>
<feature type="domain" description="Amidase" evidence="1">
    <location>
        <begin position="182"/>
        <end position="334"/>
    </location>
</feature>
<evidence type="ECO:0000313" key="2">
    <source>
        <dbReference type="EMBL" id="KAG8237213.1"/>
    </source>
</evidence>